<dbReference type="Gene3D" id="2.102.10.10">
    <property type="entry name" value="Rieske [2Fe-2S] iron-sulphur domain"/>
    <property type="match status" value="1"/>
</dbReference>
<dbReference type="GO" id="GO:0016491">
    <property type="term" value="F:oxidoreductase activity"/>
    <property type="evidence" value="ECO:0007669"/>
    <property type="project" value="UniProtKB-KW"/>
</dbReference>
<keyword evidence="4" id="KW-0479">Metal-binding</keyword>
<keyword evidence="8" id="KW-0411">Iron-sulfur</keyword>
<evidence type="ECO:0000313" key="13">
    <source>
        <dbReference type="Proteomes" id="UP000054498"/>
    </source>
</evidence>
<gene>
    <name evidence="12" type="ORF">MNEG_13963</name>
</gene>
<dbReference type="EMBL" id="KK104385">
    <property type="protein sequence ID" value="KIY93998.1"/>
    <property type="molecule type" value="Genomic_DNA"/>
</dbReference>
<feature type="domain" description="Rieske" evidence="11">
    <location>
        <begin position="1"/>
        <end position="111"/>
    </location>
</feature>
<keyword evidence="7" id="KW-0408">Iron</keyword>
<dbReference type="EC" id="1.14.12.20" evidence="12"/>
<dbReference type="GO" id="GO:0005737">
    <property type="term" value="C:cytoplasm"/>
    <property type="evidence" value="ECO:0007669"/>
    <property type="project" value="TreeGrafter"/>
</dbReference>
<dbReference type="GO" id="GO:0046872">
    <property type="term" value="F:metal ion binding"/>
    <property type="evidence" value="ECO:0007669"/>
    <property type="project" value="UniProtKB-KW"/>
</dbReference>
<dbReference type="GO" id="GO:0051537">
    <property type="term" value="F:2 iron, 2 sulfur cluster binding"/>
    <property type="evidence" value="ECO:0007669"/>
    <property type="project" value="UniProtKB-KW"/>
</dbReference>
<comment type="subcellular location">
    <subcellularLocation>
        <location evidence="1">Membrane</location>
    </subcellularLocation>
</comment>
<evidence type="ECO:0000256" key="1">
    <source>
        <dbReference type="ARBA" id="ARBA00004370"/>
    </source>
</evidence>
<organism evidence="12 13">
    <name type="scientific">Monoraphidium neglectum</name>
    <dbReference type="NCBI Taxonomy" id="145388"/>
    <lineage>
        <taxon>Eukaryota</taxon>
        <taxon>Viridiplantae</taxon>
        <taxon>Chlorophyta</taxon>
        <taxon>core chlorophytes</taxon>
        <taxon>Chlorophyceae</taxon>
        <taxon>CS clade</taxon>
        <taxon>Sphaeropleales</taxon>
        <taxon>Selenastraceae</taxon>
        <taxon>Monoraphidium</taxon>
    </lineage>
</organism>
<dbReference type="InterPro" id="IPR017941">
    <property type="entry name" value="Rieske_2Fe-2S"/>
</dbReference>
<name>A0A0D2KDT7_9CHLO</name>
<keyword evidence="6 12" id="KW-0560">Oxidoreductase</keyword>
<accession>A0A0D2KDT7</accession>
<dbReference type="RefSeq" id="XP_013893018.1">
    <property type="nucleotide sequence ID" value="XM_014037564.1"/>
</dbReference>
<dbReference type="Pfam" id="PF00355">
    <property type="entry name" value="Rieske"/>
    <property type="match status" value="1"/>
</dbReference>
<evidence type="ECO:0000259" key="11">
    <source>
        <dbReference type="PROSITE" id="PS51296"/>
    </source>
</evidence>
<evidence type="ECO:0000256" key="6">
    <source>
        <dbReference type="ARBA" id="ARBA00023002"/>
    </source>
</evidence>
<dbReference type="InterPro" id="IPR036922">
    <property type="entry name" value="Rieske_2Fe-2S_sf"/>
</dbReference>
<keyword evidence="9" id="KW-0472">Membrane</keyword>
<dbReference type="KEGG" id="mng:MNEG_13963"/>
<dbReference type="SUPFAM" id="SSF50022">
    <property type="entry name" value="ISP domain"/>
    <property type="match status" value="1"/>
</dbReference>
<dbReference type="PROSITE" id="PS51296">
    <property type="entry name" value="RIESKE"/>
    <property type="match status" value="1"/>
</dbReference>
<feature type="region of interest" description="Disordered" evidence="10">
    <location>
        <begin position="120"/>
        <end position="144"/>
    </location>
</feature>
<proteinExistence type="predicted"/>
<dbReference type="PANTHER" id="PTHR21266:SF32">
    <property type="entry name" value="CHOLESTEROL 7-DESATURASE NVD"/>
    <property type="match status" value="1"/>
</dbReference>
<dbReference type="OrthoDB" id="426882at2759"/>
<evidence type="ECO:0000313" key="12">
    <source>
        <dbReference type="EMBL" id="KIY93998.1"/>
    </source>
</evidence>
<dbReference type="AlphaFoldDB" id="A0A0D2KDT7"/>
<protein>
    <submittedName>
        <fullName evidence="12">Pheophorbide a oxygenase</fullName>
        <ecNumber evidence="12">1.14.12.20</ecNumber>
    </submittedName>
</protein>
<evidence type="ECO:0000256" key="3">
    <source>
        <dbReference type="ARBA" id="ARBA00022714"/>
    </source>
</evidence>
<sequence>MAIVGDLDRARPTAVKLLGRRLVLWYDSAASRWTAMEDRCPHRLAPLSEGRIEPSTGHLMCSYHGWQFDGSGTCTAIPQIRDPRAKASAMGSKRSCVTSYPVKEEQGLLWVWADPASKEAAESAPTSAVPEGRDPEGWTPRTGG</sequence>
<dbReference type="PANTHER" id="PTHR21266">
    <property type="entry name" value="IRON-SULFUR DOMAIN CONTAINING PROTEIN"/>
    <property type="match status" value="1"/>
</dbReference>
<keyword evidence="13" id="KW-1185">Reference proteome</keyword>
<dbReference type="GeneID" id="25731478"/>
<keyword evidence="2" id="KW-0812">Transmembrane</keyword>
<dbReference type="InterPro" id="IPR050584">
    <property type="entry name" value="Cholesterol_7-desaturase"/>
</dbReference>
<evidence type="ECO:0000256" key="2">
    <source>
        <dbReference type="ARBA" id="ARBA00022692"/>
    </source>
</evidence>
<evidence type="ECO:0000256" key="4">
    <source>
        <dbReference type="ARBA" id="ARBA00022723"/>
    </source>
</evidence>
<evidence type="ECO:0000256" key="8">
    <source>
        <dbReference type="ARBA" id="ARBA00023014"/>
    </source>
</evidence>
<dbReference type="GO" id="GO:0016020">
    <property type="term" value="C:membrane"/>
    <property type="evidence" value="ECO:0007669"/>
    <property type="project" value="UniProtKB-SubCell"/>
</dbReference>
<evidence type="ECO:0000256" key="10">
    <source>
        <dbReference type="SAM" id="MobiDB-lite"/>
    </source>
</evidence>
<evidence type="ECO:0000256" key="7">
    <source>
        <dbReference type="ARBA" id="ARBA00023004"/>
    </source>
</evidence>
<evidence type="ECO:0000256" key="9">
    <source>
        <dbReference type="ARBA" id="ARBA00023136"/>
    </source>
</evidence>
<evidence type="ECO:0000256" key="5">
    <source>
        <dbReference type="ARBA" id="ARBA00022989"/>
    </source>
</evidence>
<keyword evidence="3" id="KW-0001">2Fe-2S</keyword>
<reference evidence="12 13" key="1">
    <citation type="journal article" date="2013" name="BMC Genomics">
        <title>Reconstruction of the lipid metabolism for the microalga Monoraphidium neglectum from its genome sequence reveals characteristics suitable for biofuel production.</title>
        <authorList>
            <person name="Bogen C."/>
            <person name="Al-Dilaimi A."/>
            <person name="Albersmeier A."/>
            <person name="Wichmann J."/>
            <person name="Grundmann M."/>
            <person name="Rupp O."/>
            <person name="Lauersen K.J."/>
            <person name="Blifernez-Klassen O."/>
            <person name="Kalinowski J."/>
            <person name="Goesmann A."/>
            <person name="Mussgnug J.H."/>
            <person name="Kruse O."/>
        </authorList>
    </citation>
    <scope>NUCLEOTIDE SEQUENCE [LARGE SCALE GENOMIC DNA]</scope>
    <source>
        <strain evidence="12 13">SAG 48.87</strain>
    </source>
</reference>
<keyword evidence="5" id="KW-1133">Transmembrane helix</keyword>
<dbReference type="Proteomes" id="UP000054498">
    <property type="component" value="Unassembled WGS sequence"/>
</dbReference>